<feature type="region of interest" description="Disordered" evidence="1">
    <location>
        <begin position="1"/>
        <end position="22"/>
    </location>
</feature>
<dbReference type="Gene3D" id="3.30.710.10">
    <property type="entry name" value="Potassium Channel Kv1.1, Chain A"/>
    <property type="match status" value="1"/>
</dbReference>
<dbReference type="AlphaFoldDB" id="A0AAD6XKA7"/>
<evidence type="ECO:0000313" key="3">
    <source>
        <dbReference type="EMBL" id="KAJ7076993.1"/>
    </source>
</evidence>
<evidence type="ECO:0000259" key="2">
    <source>
        <dbReference type="PROSITE" id="PS50097"/>
    </source>
</evidence>
<dbReference type="CDD" id="cd18186">
    <property type="entry name" value="BTB_POZ_ZBTB_KLHL-like"/>
    <property type="match status" value="1"/>
</dbReference>
<evidence type="ECO:0000313" key="4">
    <source>
        <dbReference type="Proteomes" id="UP001222325"/>
    </source>
</evidence>
<dbReference type="InterPro" id="IPR011333">
    <property type="entry name" value="SKP1/BTB/POZ_sf"/>
</dbReference>
<name>A0AAD6XKA7_9AGAR</name>
<comment type="caution">
    <text evidence="3">The sequence shown here is derived from an EMBL/GenBank/DDBJ whole genome shotgun (WGS) entry which is preliminary data.</text>
</comment>
<dbReference type="EMBL" id="JARJCN010000076">
    <property type="protein sequence ID" value="KAJ7076993.1"/>
    <property type="molecule type" value="Genomic_DNA"/>
</dbReference>
<sequence>MSDGSPRGLTPPPVPPLLPQAPFDDPSADVILRTSDGMDLRVHRLACIARLQADVPSPVFRQMFQLPQPQCEPDVPIVSMTESALVLDRLLRFFYPGTEPTAPDDLEQLREILDVALRKYDMASLAVLGRHYLRLHIGLSPVGVYAIACRYEWKDVALEAAKESLKYRLRIFGTTPPVQLQHITADRYHSLLDYHAQCSQVTRAATSSLTWLTYSGDRICFTCSQGPRPKHLLLADGAAAWSTQWFADYLQNAGGVLGKTPAAKLDSTSLLDGPLRNLAKCSVCSTNGFQQLMDFARDTLPEQIALRIDAVELKLNF</sequence>
<organism evidence="3 4">
    <name type="scientific">Mycena belliarum</name>
    <dbReference type="NCBI Taxonomy" id="1033014"/>
    <lineage>
        <taxon>Eukaryota</taxon>
        <taxon>Fungi</taxon>
        <taxon>Dikarya</taxon>
        <taxon>Basidiomycota</taxon>
        <taxon>Agaricomycotina</taxon>
        <taxon>Agaricomycetes</taxon>
        <taxon>Agaricomycetidae</taxon>
        <taxon>Agaricales</taxon>
        <taxon>Marasmiineae</taxon>
        <taxon>Mycenaceae</taxon>
        <taxon>Mycena</taxon>
    </lineage>
</organism>
<proteinExistence type="predicted"/>
<evidence type="ECO:0000256" key="1">
    <source>
        <dbReference type="SAM" id="MobiDB-lite"/>
    </source>
</evidence>
<accession>A0AAD6XKA7</accession>
<keyword evidence="4" id="KW-1185">Reference proteome</keyword>
<reference evidence="3" key="1">
    <citation type="submission" date="2023-03" db="EMBL/GenBank/DDBJ databases">
        <title>Massive genome expansion in bonnet fungi (Mycena s.s.) driven by repeated elements and novel gene families across ecological guilds.</title>
        <authorList>
            <consortium name="Lawrence Berkeley National Laboratory"/>
            <person name="Harder C.B."/>
            <person name="Miyauchi S."/>
            <person name="Viragh M."/>
            <person name="Kuo A."/>
            <person name="Thoen E."/>
            <person name="Andreopoulos B."/>
            <person name="Lu D."/>
            <person name="Skrede I."/>
            <person name="Drula E."/>
            <person name="Henrissat B."/>
            <person name="Morin E."/>
            <person name="Kohler A."/>
            <person name="Barry K."/>
            <person name="LaButti K."/>
            <person name="Morin E."/>
            <person name="Salamov A."/>
            <person name="Lipzen A."/>
            <person name="Mereny Z."/>
            <person name="Hegedus B."/>
            <person name="Baldrian P."/>
            <person name="Stursova M."/>
            <person name="Weitz H."/>
            <person name="Taylor A."/>
            <person name="Grigoriev I.V."/>
            <person name="Nagy L.G."/>
            <person name="Martin F."/>
            <person name="Kauserud H."/>
        </authorList>
    </citation>
    <scope>NUCLEOTIDE SEQUENCE</scope>
    <source>
        <strain evidence="3">CBHHK173m</strain>
    </source>
</reference>
<feature type="domain" description="BTB" evidence="2">
    <location>
        <begin position="28"/>
        <end position="103"/>
    </location>
</feature>
<dbReference type="Proteomes" id="UP001222325">
    <property type="component" value="Unassembled WGS sequence"/>
</dbReference>
<dbReference type="InterPro" id="IPR000210">
    <property type="entry name" value="BTB/POZ_dom"/>
</dbReference>
<protein>
    <recommendedName>
        <fullName evidence="2">BTB domain-containing protein</fullName>
    </recommendedName>
</protein>
<gene>
    <name evidence="3" type="ORF">B0H15DRAFT_862761</name>
</gene>
<dbReference type="Pfam" id="PF00651">
    <property type="entry name" value="BTB"/>
    <property type="match status" value="1"/>
</dbReference>
<feature type="compositionally biased region" description="Pro residues" evidence="1">
    <location>
        <begin position="9"/>
        <end position="19"/>
    </location>
</feature>
<dbReference type="PROSITE" id="PS50097">
    <property type="entry name" value="BTB"/>
    <property type="match status" value="1"/>
</dbReference>